<dbReference type="OrthoDB" id="2013972at2759"/>
<gene>
    <name evidence="1" type="ORF">TRUGW13939_04751</name>
</gene>
<dbReference type="KEGG" id="trg:TRUGW13939_04751"/>
<dbReference type="GO" id="GO:0008168">
    <property type="term" value="F:methyltransferase activity"/>
    <property type="evidence" value="ECO:0007669"/>
    <property type="project" value="TreeGrafter"/>
</dbReference>
<sequence>TSFTTSLTSSITNYRYENGRRYHGFRDAEGYFLPNDELENDRLDLFHHILTLRCDGNLHFAPIGPNPNRILDLGTGTGIWAIDMGDEYPSAEVLGNDLSPIQPAMVPPNVRFEVDDMENEWVYSSKFDFIHARYLAGAIKDWPKPGGWVEFHDFDMQFYTLKGEFTRGCPSDEWTSQIVQGLKKAGMEPEPGPKLKEIGALDYHQFIEGLEAISLHILTNALGWKPEEVQVFLIDVRKDLKNPRLQAQHNFHAVYAQKPLDEKE</sequence>
<protein>
    <recommendedName>
        <fullName evidence="3">S-adenosyl-L-methionine-dependent methyltransferase</fullName>
    </recommendedName>
</protein>
<feature type="non-terminal residue" evidence="1">
    <location>
        <position position="1"/>
    </location>
</feature>
<dbReference type="EMBL" id="CP055899">
    <property type="protein sequence ID" value="QKX57633.1"/>
    <property type="molecule type" value="Genomic_DNA"/>
</dbReference>
<dbReference type="AlphaFoldDB" id="A0A7H8QY03"/>
<name>A0A7H8QY03_TALRU</name>
<dbReference type="Proteomes" id="UP000509510">
    <property type="component" value="Chromosome II"/>
</dbReference>
<dbReference type="GeneID" id="55992251"/>
<dbReference type="PANTHER" id="PTHR43591">
    <property type="entry name" value="METHYLTRANSFERASE"/>
    <property type="match status" value="1"/>
</dbReference>
<evidence type="ECO:0008006" key="3">
    <source>
        <dbReference type="Google" id="ProtNLM"/>
    </source>
</evidence>
<reference evidence="2" key="1">
    <citation type="submission" date="2020-06" db="EMBL/GenBank/DDBJ databases">
        <title>A chromosome-scale genome assembly of Talaromyces rugulosus W13939.</title>
        <authorList>
            <person name="Wang B."/>
            <person name="Guo L."/>
            <person name="Ye K."/>
            <person name="Wang L."/>
        </authorList>
    </citation>
    <scope>NUCLEOTIDE SEQUENCE [LARGE SCALE GENOMIC DNA]</scope>
    <source>
        <strain evidence="2">W13939</strain>
    </source>
</reference>
<proteinExistence type="predicted"/>
<keyword evidence="2" id="KW-1185">Reference proteome</keyword>
<evidence type="ECO:0000313" key="1">
    <source>
        <dbReference type="EMBL" id="QKX57633.1"/>
    </source>
</evidence>
<dbReference type="PANTHER" id="PTHR43591:SF24">
    <property type="entry name" value="2-METHOXY-6-POLYPRENYL-1,4-BENZOQUINOL METHYLASE, MITOCHONDRIAL"/>
    <property type="match status" value="1"/>
</dbReference>
<dbReference type="CDD" id="cd02440">
    <property type="entry name" value="AdoMet_MTases"/>
    <property type="match status" value="1"/>
</dbReference>
<dbReference type="Gene3D" id="3.40.50.150">
    <property type="entry name" value="Vaccinia Virus protein VP39"/>
    <property type="match status" value="1"/>
</dbReference>
<dbReference type="InterPro" id="IPR029063">
    <property type="entry name" value="SAM-dependent_MTases_sf"/>
</dbReference>
<dbReference type="RefSeq" id="XP_035343811.1">
    <property type="nucleotide sequence ID" value="XM_035487918.1"/>
</dbReference>
<evidence type="ECO:0000313" key="2">
    <source>
        <dbReference type="Proteomes" id="UP000509510"/>
    </source>
</evidence>
<dbReference type="Pfam" id="PF13489">
    <property type="entry name" value="Methyltransf_23"/>
    <property type="match status" value="1"/>
</dbReference>
<organism evidence="1 2">
    <name type="scientific">Talaromyces rugulosus</name>
    <name type="common">Penicillium rugulosum</name>
    <dbReference type="NCBI Taxonomy" id="121627"/>
    <lineage>
        <taxon>Eukaryota</taxon>
        <taxon>Fungi</taxon>
        <taxon>Dikarya</taxon>
        <taxon>Ascomycota</taxon>
        <taxon>Pezizomycotina</taxon>
        <taxon>Eurotiomycetes</taxon>
        <taxon>Eurotiomycetidae</taxon>
        <taxon>Eurotiales</taxon>
        <taxon>Trichocomaceae</taxon>
        <taxon>Talaromyces</taxon>
        <taxon>Talaromyces sect. Islandici</taxon>
    </lineage>
</organism>
<accession>A0A7H8QY03</accession>
<dbReference type="SUPFAM" id="SSF53335">
    <property type="entry name" value="S-adenosyl-L-methionine-dependent methyltransferases"/>
    <property type="match status" value="1"/>
</dbReference>